<feature type="transmembrane region" description="Helical" evidence="14">
    <location>
        <begin position="150"/>
        <end position="168"/>
    </location>
</feature>
<dbReference type="Gene3D" id="3.30.40.10">
    <property type="entry name" value="Zinc/RING finger domain, C3HC4 (zinc finger)"/>
    <property type="match status" value="1"/>
</dbReference>
<reference evidence="16 17" key="1">
    <citation type="submission" date="2021-07" db="EMBL/GenBank/DDBJ databases">
        <title>The Aristolochia fimbriata genome: insights into angiosperm evolution, floral development and chemical biosynthesis.</title>
        <authorList>
            <person name="Jiao Y."/>
        </authorList>
    </citation>
    <scope>NUCLEOTIDE SEQUENCE [LARGE SCALE GENOMIC DNA]</scope>
    <source>
        <strain evidence="16">IBCAS-2021</strain>
        <tissue evidence="16">Leaf</tissue>
    </source>
</reference>
<comment type="subcellular location">
    <subcellularLocation>
        <location evidence="2">Membrane</location>
        <topology evidence="2">Multi-pass membrane protein</topology>
    </subcellularLocation>
</comment>
<dbReference type="GO" id="GO:0008270">
    <property type="term" value="F:zinc ion binding"/>
    <property type="evidence" value="ECO:0007669"/>
    <property type="project" value="UniProtKB-KW"/>
</dbReference>
<evidence type="ECO:0000313" key="17">
    <source>
        <dbReference type="Proteomes" id="UP000825729"/>
    </source>
</evidence>
<dbReference type="GO" id="GO:0000325">
    <property type="term" value="C:plant-type vacuole"/>
    <property type="evidence" value="ECO:0007669"/>
    <property type="project" value="TreeGrafter"/>
</dbReference>
<comment type="catalytic activity">
    <reaction evidence="1">
        <text>S-ubiquitinyl-[E2 ubiquitin-conjugating enzyme]-L-cysteine + [acceptor protein]-L-lysine = [E2 ubiquitin-conjugating enzyme]-L-cysteine + N(6)-ubiquitinyl-[acceptor protein]-L-lysine.</text>
        <dbReference type="EC" id="2.3.2.27"/>
    </reaction>
</comment>
<keyword evidence="7 12" id="KW-0863">Zinc-finger</keyword>
<name>A0AAV7E954_ARIFI</name>
<keyword evidence="6" id="KW-0479">Metal-binding</keyword>
<evidence type="ECO:0000256" key="8">
    <source>
        <dbReference type="ARBA" id="ARBA00022786"/>
    </source>
</evidence>
<keyword evidence="9" id="KW-0862">Zinc</keyword>
<organism evidence="16 17">
    <name type="scientific">Aristolochia fimbriata</name>
    <name type="common">White veined hardy Dutchman's pipe vine</name>
    <dbReference type="NCBI Taxonomy" id="158543"/>
    <lineage>
        <taxon>Eukaryota</taxon>
        <taxon>Viridiplantae</taxon>
        <taxon>Streptophyta</taxon>
        <taxon>Embryophyta</taxon>
        <taxon>Tracheophyta</taxon>
        <taxon>Spermatophyta</taxon>
        <taxon>Magnoliopsida</taxon>
        <taxon>Magnoliidae</taxon>
        <taxon>Piperales</taxon>
        <taxon>Aristolochiaceae</taxon>
        <taxon>Aristolochia</taxon>
    </lineage>
</organism>
<dbReference type="InterPro" id="IPR013083">
    <property type="entry name" value="Znf_RING/FYVE/PHD"/>
</dbReference>
<feature type="transmembrane region" description="Helical" evidence="14">
    <location>
        <begin position="96"/>
        <end position="114"/>
    </location>
</feature>
<sequence>MEDDEPTSGGPLLHPRSPPSPCSPLSLLLSRRIMRDSSSRIVRETAAFQLDERQTDWGYSRPVVVIDLVWNLAFVVVSTVFLFTTFREKPSRPLRVWIAGYAIQCLLHVGLVFLEYRRRVAAGRVQDDATSDGEASFTKKLESTNTMVSFLWWIVGFYWIVVGGQTLLQDAPRLYWLTVVFLAFDVFFAIFCILLACVIGIALCCCLPCIIAFLYAVAGQEGASEADISVLPRFRYRRVSPLEEDFDKNVQQVVPGLTRQLRVGGSIDEVALSPDDSECCICLTQYEDGVELHSLPCNHHFHSDCIIKWLRINATCPLCKYNILRGDEQLLVTWEETASGKLQHQVRRVQAKWGCCPLIQESRRKPFLFSMYLNFKIIFDGSTTHENVF</sequence>
<dbReference type="SMART" id="SM00184">
    <property type="entry name" value="RING"/>
    <property type="match status" value="1"/>
</dbReference>
<evidence type="ECO:0000256" key="13">
    <source>
        <dbReference type="SAM" id="MobiDB-lite"/>
    </source>
</evidence>
<proteinExistence type="predicted"/>
<keyword evidence="17" id="KW-1185">Reference proteome</keyword>
<keyword evidence="5 14" id="KW-0812">Transmembrane</keyword>
<evidence type="ECO:0000256" key="2">
    <source>
        <dbReference type="ARBA" id="ARBA00004141"/>
    </source>
</evidence>
<evidence type="ECO:0000313" key="16">
    <source>
        <dbReference type="EMBL" id="KAG9444257.1"/>
    </source>
</evidence>
<dbReference type="Pfam" id="PF13639">
    <property type="entry name" value="zf-RING_2"/>
    <property type="match status" value="1"/>
</dbReference>
<evidence type="ECO:0000256" key="11">
    <source>
        <dbReference type="ARBA" id="ARBA00023136"/>
    </source>
</evidence>
<evidence type="ECO:0000256" key="1">
    <source>
        <dbReference type="ARBA" id="ARBA00000900"/>
    </source>
</evidence>
<evidence type="ECO:0000256" key="9">
    <source>
        <dbReference type="ARBA" id="ARBA00022833"/>
    </source>
</evidence>
<keyword evidence="10 14" id="KW-1133">Transmembrane helix</keyword>
<dbReference type="Proteomes" id="UP000825729">
    <property type="component" value="Unassembled WGS sequence"/>
</dbReference>
<protein>
    <recommendedName>
        <fullName evidence="3">RING-type E3 ubiquitin transferase</fullName>
        <ecNumber evidence="3">2.3.2.27</ecNumber>
    </recommendedName>
</protein>
<evidence type="ECO:0000256" key="14">
    <source>
        <dbReference type="SAM" id="Phobius"/>
    </source>
</evidence>
<keyword evidence="8" id="KW-0833">Ubl conjugation pathway</keyword>
<keyword evidence="4" id="KW-0808">Transferase</keyword>
<evidence type="ECO:0000256" key="4">
    <source>
        <dbReference type="ARBA" id="ARBA00022679"/>
    </source>
</evidence>
<gene>
    <name evidence="16" type="ORF">H6P81_015597</name>
</gene>
<evidence type="ECO:0000256" key="6">
    <source>
        <dbReference type="ARBA" id="ARBA00022723"/>
    </source>
</evidence>
<dbReference type="EMBL" id="JAINDJ010000006">
    <property type="protein sequence ID" value="KAG9444257.1"/>
    <property type="molecule type" value="Genomic_DNA"/>
</dbReference>
<dbReference type="GO" id="GO:0006511">
    <property type="term" value="P:ubiquitin-dependent protein catabolic process"/>
    <property type="evidence" value="ECO:0007669"/>
    <property type="project" value="TreeGrafter"/>
</dbReference>
<dbReference type="GO" id="GO:0061630">
    <property type="term" value="F:ubiquitin protein ligase activity"/>
    <property type="evidence" value="ECO:0007669"/>
    <property type="project" value="UniProtKB-EC"/>
</dbReference>
<dbReference type="PROSITE" id="PS50089">
    <property type="entry name" value="ZF_RING_2"/>
    <property type="match status" value="1"/>
</dbReference>
<accession>A0AAV7E954</accession>
<feature type="domain" description="RING-type" evidence="15">
    <location>
        <begin position="279"/>
        <end position="320"/>
    </location>
</feature>
<dbReference type="GO" id="GO:0016020">
    <property type="term" value="C:membrane"/>
    <property type="evidence" value="ECO:0007669"/>
    <property type="project" value="UniProtKB-SubCell"/>
</dbReference>
<evidence type="ECO:0000256" key="5">
    <source>
        <dbReference type="ARBA" id="ARBA00022692"/>
    </source>
</evidence>
<dbReference type="PANTHER" id="PTHR45977">
    <property type="entry name" value="TARGET OF ERK KINASE MPK-1"/>
    <property type="match status" value="1"/>
</dbReference>
<dbReference type="AlphaFoldDB" id="A0AAV7E954"/>
<evidence type="ECO:0000259" key="15">
    <source>
        <dbReference type="PROSITE" id="PS50089"/>
    </source>
</evidence>
<evidence type="ECO:0000256" key="10">
    <source>
        <dbReference type="ARBA" id="ARBA00022989"/>
    </source>
</evidence>
<evidence type="ECO:0000256" key="3">
    <source>
        <dbReference type="ARBA" id="ARBA00012483"/>
    </source>
</evidence>
<dbReference type="SUPFAM" id="SSF57850">
    <property type="entry name" value="RING/U-box"/>
    <property type="match status" value="1"/>
</dbReference>
<evidence type="ECO:0000256" key="12">
    <source>
        <dbReference type="PROSITE-ProRule" id="PRU00175"/>
    </source>
</evidence>
<feature type="transmembrane region" description="Helical" evidence="14">
    <location>
        <begin position="175"/>
        <end position="203"/>
    </location>
</feature>
<dbReference type="InterPro" id="IPR001841">
    <property type="entry name" value="Znf_RING"/>
</dbReference>
<dbReference type="GO" id="GO:0016567">
    <property type="term" value="P:protein ubiquitination"/>
    <property type="evidence" value="ECO:0007669"/>
    <property type="project" value="TreeGrafter"/>
</dbReference>
<keyword evidence="11 14" id="KW-0472">Membrane</keyword>
<feature type="region of interest" description="Disordered" evidence="13">
    <location>
        <begin position="1"/>
        <end position="21"/>
    </location>
</feature>
<dbReference type="EC" id="2.3.2.27" evidence="3"/>
<evidence type="ECO:0000256" key="7">
    <source>
        <dbReference type="ARBA" id="ARBA00022771"/>
    </source>
</evidence>
<feature type="transmembrane region" description="Helical" evidence="14">
    <location>
        <begin position="63"/>
        <end position="84"/>
    </location>
</feature>
<comment type="caution">
    <text evidence="16">The sequence shown here is derived from an EMBL/GenBank/DDBJ whole genome shotgun (WGS) entry which is preliminary data.</text>
</comment>
<dbReference type="PANTHER" id="PTHR45977:SF19">
    <property type="entry name" value="RING-TYPE DOMAIN-CONTAINING PROTEIN"/>
    <property type="match status" value="1"/>
</dbReference>